<protein>
    <submittedName>
        <fullName evidence="2">Uncharacterized protein</fullName>
    </submittedName>
</protein>
<feature type="compositionally biased region" description="Low complexity" evidence="1">
    <location>
        <begin position="138"/>
        <end position="147"/>
    </location>
</feature>
<feature type="compositionally biased region" description="Polar residues" evidence="1">
    <location>
        <begin position="172"/>
        <end position="182"/>
    </location>
</feature>
<comment type="caution">
    <text evidence="2">The sequence shown here is derived from an EMBL/GenBank/DDBJ whole genome shotgun (WGS) entry which is preliminary data.</text>
</comment>
<accession>A0AA39WTG0</accession>
<evidence type="ECO:0000256" key="1">
    <source>
        <dbReference type="SAM" id="MobiDB-lite"/>
    </source>
</evidence>
<gene>
    <name evidence="2" type="ORF">B0T17DRAFT_508638</name>
</gene>
<dbReference type="EMBL" id="JAULSR010000004">
    <property type="protein sequence ID" value="KAK0621272.1"/>
    <property type="molecule type" value="Genomic_DNA"/>
</dbReference>
<dbReference type="AlphaFoldDB" id="A0AA39WTG0"/>
<name>A0AA39WTG0_9PEZI</name>
<feature type="region of interest" description="Disordered" evidence="1">
    <location>
        <begin position="1"/>
        <end position="219"/>
    </location>
</feature>
<sequence length="242" mass="24770">MPPIPVYTTSPINAAKADGVNPKTAAPPVQDSTGPNQRYAPVQPTPTTTTQNPYSNDNSPPPPRPGAVPTLPTQTGPTRTAVPPPPRAGEAYSPHPPQITPAAQLPPSGGGVPYPPQMSISAPAAPYAPRGTATATGPSPSSYSSPPAQLPGGPRGGVYGDDSLSHPPGYQQDVNASYSPVASSGGGQQGGMSQHHFPGSSENQGRSNDDDDGVFSSAMKWAQVAGKKLSAAETEVWRRINK</sequence>
<feature type="compositionally biased region" description="Low complexity" evidence="1">
    <location>
        <begin position="45"/>
        <end position="58"/>
    </location>
</feature>
<keyword evidence="3" id="KW-1185">Reference proteome</keyword>
<proteinExistence type="predicted"/>
<organism evidence="2 3">
    <name type="scientific">Bombardia bombarda</name>
    <dbReference type="NCBI Taxonomy" id="252184"/>
    <lineage>
        <taxon>Eukaryota</taxon>
        <taxon>Fungi</taxon>
        <taxon>Dikarya</taxon>
        <taxon>Ascomycota</taxon>
        <taxon>Pezizomycotina</taxon>
        <taxon>Sordariomycetes</taxon>
        <taxon>Sordariomycetidae</taxon>
        <taxon>Sordariales</taxon>
        <taxon>Lasiosphaeriaceae</taxon>
        <taxon>Bombardia</taxon>
    </lineage>
</organism>
<reference evidence="2" key="1">
    <citation type="submission" date="2023-06" db="EMBL/GenBank/DDBJ databases">
        <title>Genome-scale phylogeny and comparative genomics of the fungal order Sordariales.</title>
        <authorList>
            <consortium name="Lawrence Berkeley National Laboratory"/>
            <person name="Hensen N."/>
            <person name="Bonometti L."/>
            <person name="Westerberg I."/>
            <person name="Brannstrom I.O."/>
            <person name="Guillou S."/>
            <person name="Cros-Aarteil S."/>
            <person name="Calhoun S."/>
            <person name="Haridas S."/>
            <person name="Kuo A."/>
            <person name="Mondo S."/>
            <person name="Pangilinan J."/>
            <person name="Riley R."/>
            <person name="LaButti K."/>
            <person name="Andreopoulos B."/>
            <person name="Lipzen A."/>
            <person name="Chen C."/>
            <person name="Yanf M."/>
            <person name="Daum C."/>
            <person name="Ng V."/>
            <person name="Clum A."/>
            <person name="Steindorff A."/>
            <person name="Ohm R."/>
            <person name="Martin F."/>
            <person name="Silar P."/>
            <person name="Natvig D."/>
            <person name="Lalanne C."/>
            <person name="Gautier V."/>
            <person name="Ament-velasquez S.L."/>
            <person name="Kruys A."/>
            <person name="Hutchinson M.I."/>
            <person name="Powell A.J."/>
            <person name="Barry K."/>
            <person name="Miller A.N."/>
            <person name="Grigoriev I.V."/>
            <person name="Debuchy R."/>
            <person name="Gladieux P."/>
            <person name="Thoren M.H."/>
            <person name="Johannesson H."/>
        </authorList>
    </citation>
    <scope>NUCLEOTIDE SEQUENCE</scope>
    <source>
        <strain evidence="2">SMH3391-2</strain>
    </source>
</reference>
<dbReference type="PRINTS" id="PR01217">
    <property type="entry name" value="PRICHEXTENSN"/>
</dbReference>
<dbReference type="Proteomes" id="UP001174934">
    <property type="component" value="Unassembled WGS sequence"/>
</dbReference>
<evidence type="ECO:0000313" key="2">
    <source>
        <dbReference type="EMBL" id="KAK0621272.1"/>
    </source>
</evidence>
<evidence type="ECO:0000313" key="3">
    <source>
        <dbReference type="Proteomes" id="UP001174934"/>
    </source>
</evidence>